<comment type="caution">
    <text evidence="1">The sequence shown here is derived from an EMBL/GenBank/DDBJ whole genome shotgun (WGS) entry which is preliminary data.</text>
</comment>
<name>A0A5A5TJ93_9CHLR</name>
<protein>
    <submittedName>
        <fullName evidence="1">Uncharacterized protein</fullName>
    </submittedName>
</protein>
<sequence>MTVTEKDLSCLFLWLFKYFFAYVRTYGIMPLYTPLGGSGLNMTESVQRIIVHRALSGQYPQTQEQIITW</sequence>
<evidence type="ECO:0000313" key="2">
    <source>
        <dbReference type="Proteomes" id="UP000322530"/>
    </source>
</evidence>
<reference evidence="1 2" key="1">
    <citation type="submission" date="2019-01" db="EMBL/GenBank/DDBJ databases">
        <title>Draft genome sequence of Dictyobacter sp. Uno17.</title>
        <authorList>
            <person name="Wang C.M."/>
            <person name="Zheng Y."/>
            <person name="Sakai Y."/>
            <person name="Abe K."/>
            <person name="Yokota A."/>
            <person name="Yabe S."/>
        </authorList>
    </citation>
    <scope>NUCLEOTIDE SEQUENCE [LARGE SCALE GENOMIC DNA]</scope>
    <source>
        <strain evidence="1 2">Uno17</strain>
    </source>
</reference>
<keyword evidence="2" id="KW-1185">Reference proteome</keyword>
<gene>
    <name evidence="1" type="ORF">KDI_46370</name>
</gene>
<organism evidence="1 2">
    <name type="scientific">Dictyobacter arantiisoli</name>
    <dbReference type="NCBI Taxonomy" id="2014874"/>
    <lineage>
        <taxon>Bacteria</taxon>
        <taxon>Bacillati</taxon>
        <taxon>Chloroflexota</taxon>
        <taxon>Ktedonobacteria</taxon>
        <taxon>Ktedonobacterales</taxon>
        <taxon>Dictyobacteraceae</taxon>
        <taxon>Dictyobacter</taxon>
    </lineage>
</organism>
<dbReference type="EMBL" id="BIXY01000093">
    <property type="protein sequence ID" value="GCF11073.1"/>
    <property type="molecule type" value="Genomic_DNA"/>
</dbReference>
<accession>A0A5A5TJ93</accession>
<proteinExistence type="predicted"/>
<dbReference type="Proteomes" id="UP000322530">
    <property type="component" value="Unassembled WGS sequence"/>
</dbReference>
<dbReference type="AlphaFoldDB" id="A0A5A5TJ93"/>
<evidence type="ECO:0000313" key="1">
    <source>
        <dbReference type="EMBL" id="GCF11073.1"/>
    </source>
</evidence>